<evidence type="ECO:0000313" key="4">
    <source>
        <dbReference type="Proteomes" id="UP001168552"/>
    </source>
</evidence>
<dbReference type="InterPro" id="IPR001763">
    <property type="entry name" value="Rhodanese-like_dom"/>
</dbReference>
<protein>
    <submittedName>
        <fullName evidence="3">Rhodanese-like domain-containing protein</fullName>
    </submittedName>
</protein>
<dbReference type="EMBL" id="JAUHJS010000008">
    <property type="protein sequence ID" value="MDN4166684.1"/>
    <property type="molecule type" value="Genomic_DNA"/>
</dbReference>
<dbReference type="PROSITE" id="PS50206">
    <property type="entry name" value="RHODANESE_3"/>
    <property type="match status" value="1"/>
</dbReference>
<dbReference type="SMART" id="SM00450">
    <property type="entry name" value="RHOD"/>
    <property type="match status" value="1"/>
</dbReference>
<dbReference type="PANTHER" id="PTHR43031">
    <property type="entry name" value="FAD-DEPENDENT OXIDOREDUCTASE"/>
    <property type="match status" value="1"/>
</dbReference>
<dbReference type="PANTHER" id="PTHR43031:SF1">
    <property type="entry name" value="PYRIDINE NUCLEOTIDE-DISULPHIDE OXIDOREDUCTASE"/>
    <property type="match status" value="1"/>
</dbReference>
<dbReference type="InterPro" id="IPR036873">
    <property type="entry name" value="Rhodanese-like_dom_sf"/>
</dbReference>
<dbReference type="RefSeq" id="WP_320005223.1">
    <property type="nucleotide sequence ID" value="NZ_JAUHJS010000008.1"/>
</dbReference>
<sequence>MKTLHTFFTLLLLASGLMACNAQSTTGFTNISEKEFAEKAQAENTIILDVRTPQEVAEGRIAGASLFIDINDSQFAEKMQALDKSKTYLVYCRSGARSSKASSWMAENGFSQVYNLKGGILGWSGTIEK</sequence>
<gene>
    <name evidence="3" type="ORF">QWY31_14330</name>
</gene>
<proteinExistence type="predicted"/>
<feature type="signal peptide" evidence="1">
    <location>
        <begin position="1"/>
        <end position="19"/>
    </location>
</feature>
<comment type="caution">
    <text evidence="3">The sequence shown here is derived from an EMBL/GenBank/DDBJ whole genome shotgun (WGS) entry which is preliminary data.</text>
</comment>
<dbReference type="Pfam" id="PF00581">
    <property type="entry name" value="Rhodanese"/>
    <property type="match status" value="1"/>
</dbReference>
<feature type="domain" description="Rhodanese" evidence="2">
    <location>
        <begin position="41"/>
        <end position="128"/>
    </location>
</feature>
<accession>A0ABT8F8I2</accession>
<dbReference type="PROSITE" id="PS51257">
    <property type="entry name" value="PROKAR_LIPOPROTEIN"/>
    <property type="match status" value="1"/>
</dbReference>
<organism evidence="3 4">
    <name type="scientific">Shiella aurantiaca</name>
    <dbReference type="NCBI Taxonomy" id="3058365"/>
    <lineage>
        <taxon>Bacteria</taxon>
        <taxon>Pseudomonadati</taxon>
        <taxon>Bacteroidota</taxon>
        <taxon>Cytophagia</taxon>
        <taxon>Cytophagales</taxon>
        <taxon>Shiellaceae</taxon>
        <taxon>Shiella</taxon>
    </lineage>
</organism>
<name>A0ABT8F8I2_9BACT</name>
<keyword evidence="4" id="KW-1185">Reference proteome</keyword>
<dbReference type="Gene3D" id="3.40.250.10">
    <property type="entry name" value="Rhodanese-like domain"/>
    <property type="match status" value="1"/>
</dbReference>
<reference evidence="3" key="1">
    <citation type="submission" date="2023-06" db="EMBL/GenBank/DDBJ databases">
        <title>Cytophagales bacterium Strain LB-30, isolated from soil.</title>
        <authorList>
            <person name="Liu B."/>
        </authorList>
    </citation>
    <scope>NUCLEOTIDE SEQUENCE</scope>
    <source>
        <strain evidence="3">LB-30</strain>
    </source>
</reference>
<dbReference type="Proteomes" id="UP001168552">
    <property type="component" value="Unassembled WGS sequence"/>
</dbReference>
<dbReference type="CDD" id="cd00158">
    <property type="entry name" value="RHOD"/>
    <property type="match status" value="1"/>
</dbReference>
<keyword evidence="1" id="KW-0732">Signal</keyword>
<evidence type="ECO:0000313" key="3">
    <source>
        <dbReference type="EMBL" id="MDN4166684.1"/>
    </source>
</evidence>
<evidence type="ECO:0000259" key="2">
    <source>
        <dbReference type="PROSITE" id="PS50206"/>
    </source>
</evidence>
<dbReference type="InterPro" id="IPR050229">
    <property type="entry name" value="GlpE_sulfurtransferase"/>
</dbReference>
<evidence type="ECO:0000256" key="1">
    <source>
        <dbReference type="SAM" id="SignalP"/>
    </source>
</evidence>
<feature type="chain" id="PRO_5045094408" evidence="1">
    <location>
        <begin position="20"/>
        <end position="129"/>
    </location>
</feature>
<dbReference type="SUPFAM" id="SSF52821">
    <property type="entry name" value="Rhodanese/Cell cycle control phosphatase"/>
    <property type="match status" value="1"/>
</dbReference>